<evidence type="ECO:0000313" key="7">
    <source>
        <dbReference type="EMBL" id="KAF2764177.1"/>
    </source>
</evidence>
<evidence type="ECO:0000256" key="5">
    <source>
        <dbReference type="SAM" id="Phobius"/>
    </source>
</evidence>
<feature type="transmembrane region" description="Helical" evidence="5">
    <location>
        <begin position="401"/>
        <end position="421"/>
    </location>
</feature>
<dbReference type="Pfam" id="PF07690">
    <property type="entry name" value="MFS_1"/>
    <property type="match status" value="1"/>
</dbReference>
<feature type="domain" description="Major facilitator superfamily (MFS) profile" evidence="6">
    <location>
        <begin position="54"/>
        <end position="507"/>
    </location>
</feature>
<dbReference type="AlphaFoldDB" id="A0A6G1KUB5"/>
<comment type="subcellular location">
    <subcellularLocation>
        <location evidence="1">Membrane</location>
        <topology evidence="1">Multi-pass membrane protein</topology>
    </subcellularLocation>
</comment>
<dbReference type="GO" id="GO:0022857">
    <property type="term" value="F:transmembrane transporter activity"/>
    <property type="evidence" value="ECO:0007669"/>
    <property type="project" value="InterPro"/>
</dbReference>
<dbReference type="PROSITE" id="PS50850">
    <property type="entry name" value="MFS"/>
    <property type="match status" value="1"/>
</dbReference>
<feature type="transmembrane region" description="Helical" evidence="5">
    <location>
        <begin position="88"/>
        <end position="107"/>
    </location>
</feature>
<dbReference type="PANTHER" id="PTHR23501">
    <property type="entry name" value="MAJOR FACILITATOR SUPERFAMILY"/>
    <property type="match status" value="1"/>
</dbReference>
<feature type="transmembrane region" description="Helical" evidence="5">
    <location>
        <begin position="179"/>
        <end position="200"/>
    </location>
</feature>
<dbReference type="EMBL" id="ML995936">
    <property type="protein sequence ID" value="KAF2764177.1"/>
    <property type="molecule type" value="Genomic_DNA"/>
</dbReference>
<keyword evidence="4 5" id="KW-0472">Membrane</keyword>
<gene>
    <name evidence="7" type="ORF">EJ03DRAFT_332093</name>
</gene>
<dbReference type="Gene3D" id="1.20.1250.20">
    <property type="entry name" value="MFS general substrate transporter like domains"/>
    <property type="match status" value="2"/>
</dbReference>
<feature type="transmembrane region" description="Helical" evidence="5">
    <location>
        <begin position="334"/>
        <end position="355"/>
    </location>
</feature>
<protein>
    <submittedName>
        <fullName evidence="7">MFS general substrate transporter</fullName>
    </submittedName>
</protein>
<dbReference type="InterPro" id="IPR011701">
    <property type="entry name" value="MFS"/>
</dbReference>
<reference evidence="7" key="1">
    <citation type="journal article" date="2020" name="Stud. Mycol.">
        <title>101 Dothideomycetes genomes: a test case for predicting lifestyles and emergence of pathogens.</title>
        <authorList>
            <person name="Haridas S."/>
            <person name="Albert R."/>
            <person name="Binder M."/>
            <person name="Bloem J."/>
            <person name="Labutti K."/>
            <person name="Salamov A."/>
            <person name="Andreopoulos B."/>
            <person name="Baker S."/>
            <person name="Barry K."/>
            <person name="Bills G."/>
            <person name="Bluhm B."/>
            <person name="Cannon C."/>
            <person name="Castanera R."/>
            <person name="Culley D."/>
            <person name="Daum C."/>
            <person name="Ezra D."/>
            <person name="Gonzalez J."/>
            <person name="Henrissat B."/>
            <person name="Kuo A."/>
            <person name="Liang C."/>
            <person name="Lipzen A."/>
            <person name="Lutzoni F."/>
            <person name="Magnuson J."/>
            <person name="Mondo S."/>
            <person name="Nolan M."/>
            <person name="Ohm R."/>
            <person name="Pangilinan J."/>
            <person name="Park H.-J."/>
            <person name="Ramirez L."/>
            <person name="Alfaro M."/>
            <person name="Sun H."/>
            <person name="Tritt A."/>
            <person name="Yoshinaga Y."/>
            <person name="Zwiers L.-H."/>
            <person name="Turgeon B."/>
            <person name="Goodwin S."/>
            <person name="Spatafora J."/>
            <person name="Crous P."/>
            <person name="Grigoriev I."/>
        </authorList>
    </citation>
    <scope>NUCLEOTIDE SEQUENCE</scope>
    <source>
        <strain evidence="7">CBS 116005</strain>
    </source>
</reference>
<feature type="transmembrane region" description="Helical" evidence="5">
    <location>
        <begin position="52"/>
        <end position="76"/>
    </location>
</feature>
<keyword evidence="8" id="KW-1185">Reference proteome</keyword>
<dbReference type="InterPro" id="IPR036259">
    <property type="entry name" value="MFS_trans_sf"/>
</dbReference>
<accession>A0A6G1KUB5</accession>
<sequence length="507" mass="54846">MEHSTELDGSADKMTAVTNTELHDDEASSPPLQAGVQQIEAVTTAWTTTSLIAAYVLIWLTYFVEGMLSTTSVALLPYVTSAYSAHSLTPTISVVSSVVGACINFTIAKILDVFSRPHGYLFCIIIATIGLVIMAASTNVEAYAAAQVFNTVGNTGLQYSLSVFVADTSSLRNRGLMQALAYSPNLITCWLGGPISSAFLSGSGGWPWAFGVLAIMIPAVTLPLWVLLQWHQIKARKVGLVAEQISSGRTVSQTLVYYARQFDAIGLVLLTAGVALFLLPFNLYTLQAKGWKSPLIISLLVIGFVMIGCFVIWERSFAPAGTSFLPFSLLTNRTVVGACCLSATLYFSYYCWSSYLSSFLQVVNELDVTDASYAMQVYPVGSVIFGLAAGYLIHRTGRYKMICLFGGVPLAIMGTGLMMYFVKSSHIAYIVMCQIFLAFSSGFVIICDEIAMLAAASHQHVAVAIATLGFFRQHGRRRWPDCRCGNMAKQLSHHSCKVFASGGDSES</sequence>
<evidence type="ECO:0000256" key="1">
    <source>
        <dbReference type="ARBA" id="ARBA00004141"/>
    </source>
</evidence>
<dbReference type="OrthoDB" id="4078873at2759"/>
<feature type="transmembrane region" description="Helical" evidence="5">
    <location>
        <begin position="206"/>
        <end position="228"/>
    </location>
</feature>
<keyword evidence="3 5" id="KW-1133">Transmembrane helix</keyword>
<feature type="transmembrane region" description="Helical" evidence="5">
    <location>
        <begin position="264"/>
        <end position="283"/>
    </location>
</feature>
<evidence type="ECO:0000256" key="4">
    <source>
        <dbReference type="ARBA" id="ARBA00023136"/>
    </source>
</evidence>
<feature type="transmembrane region" description="Helical" evidence="5">
    <location>
        <begin position="119"/>
        <end position="137"/>
    </location>
</feature>
<name>A0A6G1KUB5_9PEZI</name>
<dbReference type="SUPFAM" id="SSF103473">
    <property type="entry name" value="MFS general substrate transporter"/>
    <property type="match status" value="2"/>
</dbReference>
<evidence type="ECO:0000313" key="8">
    <source>
        <dbReference type="Proteomes" id="UP000799436"/>
    </source>
</evidence>
<feature type="transmembrane region" description="Helical" evidence="5">
    <location>
        <begin position="375"/>
        <end position="394"/>
    </location>
</feature>
<evidence type="ECO:0000256" key="3">
    <source>
        <dbReference type="ARBA" id="ARBA00022989"/>
    </source>
</evidence>
<dbReference type="PANTHER" id="PTHR23501:SF55">
    <property type="entry name" value="SIDEROPHORE IRON TRANSPORTER, PUTATIVE (AFU_ORTHOLOGUE AFUA_3G03440)-RELATED"/>
    <property type="match status" value="1"/>
</dbReference>
<organism evidence="7 8">
    <name type="scientific">Teratosphaeria nubilosa</name>
    <dbReference type="NCBI Taxonomy" id="161662"/>
    <lineage>
        <taxon>Eukaryota</taxon>
        <taxon>Fungi</taxon>
        <taxon>Dikarya</taxon>
        <taxon>Ascomycota</taxon>
        <taxon>Pezizomycotina</taxon>
        <taxon>Dothideomycetes</taxon>
        <taxon>Dothideomycetidae</taxon>
        <taxon>Mycosphaerellales</taxon>
        <taxon>Teratosphaeriaceae</taxon>
        <taxon>Teratosphaeria</taxon>
    </lineage>
</organism>
<keyword evidence="2 5" id="KW-0812">Transmembrane</keyword>
<feature type="transmembrane region" description="Helical" evidence="5">
    <location>
        <begin position="295"/>
        <end position="313"/>
    </location>
</feature>
<proteinExistence type="predicted"/>
<dbReference type="Proteomes" id="UP000799436">
    <property type="component" value="Unassembled WGS sequence"/>
</dbReference>
<evidence type="ECO:0000259" key="6">
    <source>
        <dbReference type="PROSITE" id="PS50850"/>
    </source>
</evidence>
<evidence type="ECO:0000256" key="2">
    <source>
        <dbReference type="ARBA" id="ARBA00022692"/>
    </source>
</evidence>
<dbReference type="InterPro" id="IPR020846">
    <property type="entry name" value="MFS_dom"/>
</dbReference>
<dbReference type="GO" id="GO:0005886">
    <property type="term" value="C:plasma membrane"/>
    <property type="evidence" value="ECO:0007669"/>
    <property type="project" value="TreeGrafter"/>
</dbReference>
<feature type="transmembrane region" description="Helical" evidence="5">
    <location>
        <begin position="427"/>
        <end position="447"/>
    </location>
</feature>